<sequence>PGSGRTARRAPRCTTGPASSSATGSPSPRRSKVLDNSGDHVRATHHGDPHLDASGHSYGSVVNGLALQQTDVADELEVHGSPGTGSADASDMGLLPDHMAEASAAKDTVAFSGAHGRPPQ</sequence>
<dbReference type="Pfam" id="PF06259">
    <property type="entry name" value="Abhydrolase_8"/>
    <property type="match status" value="1"/>
</dbReference>
<evidence type="ECO:0000313" key="3">
    <source>
        <dbReference type="EMBL" id="RRD21561.1"/>
    </source>
</evidence>
<dbReference type="EMBL" id="RQZC01000063">
    <property type="protein sequence ID" value="RRD21561.1"/>
    <property type="molecule type" value="Genomic_DNA"/>
</dbReference>
<gene>
    <name evidence="3" type="ORF">EII10_12810</name>
</gene>
<feature type="non-terminal residue" evidence="3">
    <location>
        <position position="1"/>
    </location>
</feature>
<evidence type="ECO:0000313" key="4">
    <source>
        <dbReference type="Proteomes" id="UP000271272"/>
    </source>
</evidence>
<name>A0A3P1UIF5_9ACTO</name>
<protein>
    <recommendedName>
        <fullName evidence="2">DUF1023 domain-containing protein</fullName>
    </recommendedName>
</protein>
<feature type="domain" description="DUF1023" evidence="2">
    <location>
        <begin position="39"/>
        <end position="110"/>
    </location>
</feature>
<keyword evidence="4" id="KW-1185">Reference proteome</keyword>
<accession>A0A3P1UIF5</accession>
<feature type="compositionally biased region" description="Basic residues" evidence="1">
    <location>
        <begin position="1"/>
        <end position="11"/>
    </location>
</feature>
<feature type="compositionally biased region" description="Low complexity" evidence="1">
    <location>
        <begin position="14"/>
        <end position="28"/>
    </location>
</feature>
<feature type="non-terminal residue" evidence="3">
    <location>
        <position position="120"/>
    </location>
</feature>
<reference evidence="3 4" key="1">
    <citation type="submission" date="2018-11" db="EMBL/GenBank/DDBJ databases">
        <title>Genomes From Bacteria Associated with the Canine Oral Cavity: a Test Case for Automated Genome-Based Taxonomic Assignment.</title>
        <authorList>
            <person name="Coil D.A."/>
            <person name="Jospin G."/>
            <person name="Darling A.E."/>
            <person name="Wallis C."/>
            <person name="Davis I.J."/>
            <person name="Harris S."/>
            <person name="Eisen J.A."/>
            <person name="Holcombe L.J."/>
            <person name="O'Flynn C."/>
        </authorList>
    </citation>
    <scope>NUCLEOTIDE SEQUENCE [LARGE SCALE GENOMIC DNA]</scope>
    <source>
        <strain evidence="3 4">OH5050</strain>
    </source>
</reference>
<proteinExistence type="predicted"/>
<evidence type="ECO:0000259" key="2">
    <source>
        <dbReference type="Pfam" id="PF06259"/>
    </source>
</evidence>
<dbReference type="Proteomes" id="UP000271272">
    <property type="component" value="Unassembled WGS sequence"/>
</dbReference>
<dbReference type="AlphaFoldDB" id="A0A3P1UIF5"/>
<feature type="compositionally biased region" description="Basic and acidic residues" evidence="1">
    <location>
        <begin position="37"/>
        <end position="53"/>
    </location>
</feature>
<organism evidence="3 4">
    <name type="scientific">Actinomyces bowdenii</name>
    <dbReference type="NCBI Taxonomy" id="131109"/>
    <lineage>
        <taxon>Bacteria</taxon>
        <taxon>Bacillati</taxon>
        <taxon>Actinomycetota</taxon>
        <taxon>Actinomycetes</taxon>
        <taxon>Actinomycetales</taxon>
        <taxon>Actinomycetaceae</taxon>
        <taxon>Actinomyces</taxon>
    </lineage>
</organism>
<feature type="region of interest" description="Disordered" evidence="1">
    <location>
        <begin position="1"/>
        <end position="58"/>
    </location>
</feature>
<evidence type="ECO:0000256" key="1">
    <source>
        <dbReference type="SAM" id="MobiDB-lite"/>
    </source>
</evidence>
<dbReference type="InterPro" id="IPR010427">
    <property type="entry name" value="DUF1023"/>
</dbReference>
<comment type="caution">
    <text evidence="3">The sequence shown here is derived from an EMBL/GenBank/DDBJ whole genome shotgun (WGS) entry which is preliminary data.</text>
</comment>